<dbReference type="GO" id="GO:0001671">
    <property type="term" value="F:ATPase activator activity"/>
    <property type="evidence" value="ECO:0007669"/>
    <property type="project" value="TreeGrafter"/>
</dbReference>
<keyword evidence="10" id="KW-0630">Potassium</keyword>
<reference evidence="22 23" key="1">
    <citation type="journal article" date="2013" name="Nat. Commun.">
        <title>Genome analysis reveals insights into physiology and longevity of the Brandt's bat Myotis brandtii.</title>
        <authorList>
            <person name="Seim I."/>
            <person name="Fang X."/>
            <person name="Xiong Z."/>
            <person name="Lobanov A.V."/>
            <person name="Huang Z."/>
            <person name="Ma S."/>
            <person name="Feng Y."/>
            <person name="Turanov A.A."/>
            <person name="Zhu Y."/>
            <person name="Lenz T.L."/>
            <person name="Gerashchenko M.V."/>
            <person name="Fan D."/>
            <person name="Hee Yim S."/>
            <person name="Yao X."/>
            <person name="Jordan D."/>
            <person name="Xiong Y."/>
            <person name="Ma Y."/>
            <person name="Lyapunov A.N."/>
            <person name="Chen G."/>
            <person name="Kulakova O.I."/>
            <person name="Sun Y."/>
            <person name="Lee S.G."/>
            <person name="Bronson R.T."/>
            <person name="Moskalev A.A."/>
            <person name="Sunyaev S.R."/>
            <person name="Zhang G."/>
            <person name="Krogh A."/>
            <person name="Wang J."/>
            <person name="Gladyshev V.N."/>
        </authorList>
    </citation>
    <scope>NUCLEOTIDE SEQUENCE [LARGE SCALE GENOMIC DNA]</scope>
</reference>
<dbReference type="Pfam" id="PF00287">
    <property type="entry name" value="Na_K-ATPase"/>
    <property type="match status" value="1"/>
</dbReference>
<comment type="function">
    <text evidence="20">This is the non-catalytic component of the active enzyme, which catalyzes the hydrolysis of ATP coupled with the exchange of Na(+) and K(+) ions across the plasma membrane.</text>
</comment>
<keyword evidence="15 20" id="KW-0472">Membrane</keyword>
<dbReference type="NCBIfam" id="TIGR01107">
    <property type="entry name" value="Na_K_ATPase_bet"/>
    <property type="match status" value="1"/>
</dbReference>
<evidence type="ECO:0000256" key="10">
    <source>
        <dbReference type="ARBA" id="ARBA00022958"/>
    </source>
</evidence>
<gene>
    <name evidence="22" type="ORF">D623_10007744</name>
</gene>
<feature type="region of interest" description="Disordered" evidence="21">
    <location>
        <begin position="188"/>
        <end position="214"/>
    </location>
</feature>
<dbReference type="GO" id="GO:1990573">
    <property type="term" value="P:potassium ion import across plasma membrane"/>
    <property type="evidence" value="ECO:0007669"/>
    <property type="project" value="TreeGrafter"/>
</dbReference>
<keyword evidence="13" id="KW-0915">Sodium</keyword>
<evidence type="ECO:0000256" key="7">
    <source>
        <dbReference type="ARBA" id="ARBA00022538"/>
    </source>
</evidence>
<comment type="function">
    <text evidence="1">Involved in cell adhesion and establishing epithelial cell polarity.</text>
</comment>
<keyword evidence="17" id="KW-0325">Glycoprotein</keyword>
<feature type="transmembrane region" description="Helical" evidence="20">
    <location>
        <begin position="34"/>
        <end position="60"/>
    </location>
</feature>
<dbReference type="PROSITE" id="PS00391">
    <property type="entry name" value="ATPASE_NA_K_BETA_2"/>
    <property type="match status" value="1"/>
</dbReference>
<evidence type="ECO:0000256" key="12">
    <source>
        <dbReference type="ARBA" id="ARBA00022989"/>
    </source>
</evidence>
<evidence type="ECO:0000256" key="9">
    <source>
        <dbReference type="ARBA" id="ARBA00022692"/>
    </source>
</evidence>
<dbReference type="InterPro" id="IPR038702">
    <property type="entry name" value="Na/K_ATPase_sub_beta_sf"/>
</dbReference>
<keyword evidence="16" id="KW-1015">Disulfide bond</keyword>
<dbReference type="PANTHER" id="PTHR11523:SF10">
    <property type="entry name" value="SODIUM_POTASSIUM-TRANSPORTING ATPASE SUBUNIT BETA-1"/>
    <property type="match status" value="1"/>
</dbReference>
<evidence type="ECO:0000256" key="4">
    <source>
        <dbReference type="ARBA" id="ARBA00005876"/>
    </source>
</evidence>
<evidence type="ECO:0000256" key="5">
    <source>
        <dbReference type="ARBA" id="ARBA00022448"/>
    </source>
</evidence>
<dbReference type="Gene3D" id="2.60.40.1660">
    <property type="entry name" value="Na, k-atpase alpha subunit"/>
    <property type="match status" value="1"/>
</dbReference>
<evidence type="ECO:0000256" key="20">
    <source>
        <dbReference type="RuleBase" id="RU362099"/>
    </source>
</evidence>
<dbReference type="GO" id="GO:0016324">
    <property type="term" value="C:apical plasma membrane"/>
    <property type="evidence" value="ECO:0007669"/>
    <property type="project" value="UniProtKB-SubCell"/>
</dbReference>
<evidence type="ECO:0000256" key="6">
    <source>
        <dbReference type="ARBA" id="ARBA00022475"/>
    </source>
</evidence>
<evidence type="ECO:0000256" key="3">
    <source>
        <dbReference type="ARBA" id="ARBA00004655"/>
    </source>
</evidence>
<accession>S7PAB7</accession>
<sequence>MLPSGFWASIGTAACMSHRHIVFSRQVFHDIFKILLFYLIFYGCLAGIFIGTIQVLLLTISEFKPTYQDRVAPPGLTQVPQIQKTEISFHPTKPESYEPYVLNIVRFLEKYKDLAQKDDMIFEDCGSVPSDFKDRGAYDSDPGERKVCRFKLEWLGNCSGINDESFGYKEGKPCVIIKLNRILGFKPKASPAPPSADGPRGARSSDGPENSVHSVNSFRVDIGKDVFKFTSYLRREPYAGFGTFGAQPPKNVTMESLQMVKYSPYVLPVQCTGKRDEDKDKVGNIEYFGLGNYPGFPLQYYPYYGKLLQPKYLQPLLAVQFTNLTMDTEVRVECRAYGENIGYSEKDRFQGRFDVKIEVKS</sequence>
<dbReference type="InterPro" id="IPR000402">
    <property type="entry name" value="Na/K_ATPase_sub_beta"/>
</dbReference>
<dbReference type="GO" id="GO:0036376">
    <property type="term" value="P:sodium ion export across plasma membrane"/>
    <property type="evidence" value="ECO:0007669"/>
    <property type="project" value="TreeGrafter"/>
</dbReference>
<keyword evidence="9 20" id="KW-0812">Transmembrane</keyword>
<dbReference type="GO" id="GO:0006883">
    <property type="term" value="P:intracellular sodium ion homeostasis"/>
    <property type="evidence" value="ECO:0007669"/>
    <property type="project" value="TreeGrafter"/>
</dbReference>
<dbReference type="AlphaFoldDB" id="S7PAB7"/>
<keyword evidence="11" id="KW-0735">Signal-anchor</keyword>
<evidence type="ECO:0000256" key="15">
    <source>
        <dbReference type="ARBA" id="ARBA00023136"/>
    </source>
</evidence>
<evidence type="ECO:0000313" key="22">
    <source>
        <dbReference type="EMBL" id="EPQ04597.1"/>
    </source>
</evidence>
<evidence type="ECO:0000256" key="21">
    <source>
        <dbReference type="SAM" id="MobiDB-lite"/>
    </source>
</evidence>
<evidence type="ECO:0000256" key="11">
    <source>
        <dbReference type="ARBA" id="ARBA00022968"/>
    </source>
</evidence>
<keyword evidence="6" id="KW-1003">Cell membrane</keyword>
<evidence type="ECO:0000256" key="16">
    <source>
        <dbReference type="ARBA" id="ARBA00023157"/>
    </source>
</evidence>
<dbReference type="eggNOG" id="KOG3927">
    <property type="taxonomic scope" value="Eukaryota"/>
</dbReference>
<keyword evidence="7" id="KW-0633">Potassium transport</keyword>
<evidence type="ECO:0000256" key="2">
    <source>
        <dbReference type="ARBA" id="ARBA00004135"/>
    </source>
</evidence>
<evidence type="ECO:0000256" key="8">
    <source>
        <dbReference type="ARBA" id="ARBA00022607"/>
    </source>
</evidence>
<evidence type="ECO:0000256" key="13">
    <source>
        <dbReference type="ARBA" id="ARBA00023053"/>
    </source>
</evidence>
<keyword evidence="8" id="KW-0740">Sodium/potassium transport</keyword>
<keyword evidence="12 20" id="KW-1133">Transmembrane helix</keyword>
<dbReference type="GO" id="GO:0042383">
    <property type="term" value="C:sarcolemma"/>
    <property type="evidence" value="ECO:0007669"/>
    <property type="project" value="UniProtKB-SubCell"/>
</dbReference>
<evidence type="ECO:0000256" key="18">
    <source>
        <dbReference type="ARBA" id="ARBA00023201"/>
    </source>
</evidence>
<evidence type="ECO:0000256" key="14">
    <source>
        <dbReference type="ARBA" id="ARBA00023065"/>
    </source>
</evidence>
<keyword evidence="19" id="KW-0318">Glutathionylation</keyword>
<keyword evidence="18" id="KW-0739">Sodium transport</keyword>
<evidence type="ECO:0000313" key="23">
    <source>
        <dbReference type="Proteomes" id="UP000052978"/>
    </source>
</evidence>
<comment type="similarity">
    <text evidence="4 20">Belongs to the X(+)/potassium ATPases subunit beta family.</text>
</comment>
<organism evidence="22 23">
    <name type="scientific">Myotis brandtii</name>
    <name type="common">Brandt's bat</name>
    <dbReference type="NCBI Taxonomy" id="109478"/>
    <lineage>
        <taxon>Eukaryota</taxon>
        <taxon>Metazoa</taxon>
        <taxon>Chordata</taxon>
        <taxon>Craniata</taxon>
        <taxon>Vertebrata</taxon>
        <taxon>Euteleostomi</taxon>
        <taxon>Mammalia</taxon>
        <taxon>Eutheria</taxon>
        <taxon>Laurasiatheria</taxon>
        <taxon>Chiroptera</taxon>
        <taxon>Yangochiroptera</taxon>
        <taxon>Vespertilionidae</taxon>
        <taxon>Myotis</taxon>
    </lineage>
</organism>
<proteinExistence type="inferred from homology"/>
<keyword evidence="14 20" id="KW-0406">Ion transport</keyword>
<dbReference type="Proteomes" id="UP000052978">
    <property type="component" value="Unassembled WGS sequence"/>
</dbReference>
<protein>
    <recommendedName>
        <fullName evidence="20">Sodium/potassium-transporting ATPase subunit beta</fullName>
    </recommendedName>
</protein>
<comment type="subcellular location">
    <subcellularLocation>
        <location evidence="3">Apical cell membrane</location>
        <topology evidence="3">Single-pass type II membrane protein</topology>
    </subcellularLocation>
    <subcellularLocation>
        <location evidence="2">Cell membrane</location>
        <location evidence="2">Sarcolemma</location>
    </subcellularLocation>
    <subcellularLocation>
        <location evidence="20">Membrane</location>
    </subcellularLocation>
</comment>
<dbReference type="GO" id="GO:0030007">
    <property type="term" value="P:intracellular potassium ion homeostasis"/>
    <property type="evidence" value="ECO:0007669"/>
    <property type="project" value="TreeGrafter"/>
</dbReference>
<evidence type="ECO:0000256" key="19">
    <source>
        <dbReference type="ARBA" id="ARBA00023206"/>
    </source>
</evidence>
<evidence type="ECO:0000256" key="1">
    <source>
        <dbReference type="ARBA" id="ARBA00003825"/>
    </source>
</evidence>
<dbReference type="GO" id="GO:0005890">
    <property type="term" value="C:sodium:potassium-exchanging ATPase complex"/>
    <property type="evidence" value="ECO:0007669"/>
    <property type="project" value="InterPro"/>
</dbReference>
<dbReference type="EMBL" id="KE161588">
    <property type="protein sequence ID" value="EPQ04597.1"/>
    <property type="molecule type" value="Genomic_DNA"/>
</dbReference>
<evidence type="ECO:0000256" key="17">
    <source>
        <dbReference type="ARBA" id="ARBA00023180"/>
    </source>
</evidence>
<keyword evidence="23" id="KW-1185">Reference proteome</keyword>
<name>S7PAB7_MYOBR</name>
<keyword evidence="5 20" id="KW-0813">Transport</keyword>
<dbReference type="PANTHER" id="PTHR11523">
    <property type="entry name" value="SODIUM/POTASSIUM-DEPENDENT ATPASE BETA SUBUNIT"/>
    <property type="match status" value="1"/>
</dbReference>